<accession>A0AAW2DP44</accession>
<keyword evidence="3" id="KW-1185">Reference proteome</keyword>
<evidence type="ECO:0000313" key="3">
    <source>
        <dbReference type="Proteomes" id="UP001459277"/>
    </source>
</evidence>
<dbReference type="Gene3D" id="3.30.420.10">
    <property type="entry name" value="Ribonuclease H-like superfamily/Ribonuclease H"/>
    <property type="match status" value="1"/>
</dbReference>
<dbReference type="InterPro" id="IPR012337">
    <property type="entry name" value="RNaseH-like_sf"/>
</dbReference>
<evidence type="ECO:0000313" key="2">
    <source>
        <dbReference type="EMBL" id="KAL0010975.1"/>
    </source>
</evidence>
<sequence>MFSCLKILHQAFCSNDIEAMAIVWALFFTSNVGVKRAVLEGDSLAVIKGLREDDSSLATFGLLVEDAKVLSQQFDELLYSHTKRESNMVAYTLARYAIGILDFVVWIEDVSPQLHSILKADLLGLFQ</sequence>
<dbReference type="PANTHER" id="PTHR47723">
    <property type="entry name" value="OS05G0353850 PROTEIN"/>
    <property type="match status" value="1"/>
</dbReference>
<dbReference type="PANTHER" id="PTHR47723:SF19">
    <property type="entry name" value="POLYNUCLEOTIDYL TRANSFERASE, RIBONUCLEASE H-LIKE SUPERFAMILY PROTEIN"/>
    <property type="match status" value="1"/>
</dbReference>
<dbReference type="InterPro" id="IPR036397">
    <property type="entry name" value="RNaseH_sf"/>
</dbReference>
<comment type="caution">
    <text evidence="2">The sequence shown here is derived from an EMBL/GenBank/DDBJ whole genome shotgun (WGS) entry which is preliminary data.</text>
</comment>
<dbReference type="CDD" id="cd06222">
    <property type="entry name" value="RNase_H_like"/>
    <property type="match status" value="1"/>
</dbReference>
<organism evidence="2 3">
    <name type="scientific">Lithocarpus litseifolius</name>
    <dbReference type="NCBI Taxonomy" id="425828"/>
    <lineage>
        <taxon>Eukaryota</taxon>
        <taxon>Viridiplantae</taxon>
        <taxon>Streptophyta</taxon>
        <taxon>Embryophyta</taxon>
        <taxon>Tracheophyta</taxon>
        <taxon>Spermatophyta</taxon>
        <taxon>Magnoliopsida</taxon>
        <taxon>eudicotyledons</taxon>
        <taxon>Gunneridae</taxon>
        <taxon>Pentapetalae</taxon>
        <taxon>rosids</taxon>
        <taxon>fabids</taxon>
        <taxon>Fagales</taxon>
        <taxon>Fagaceae</taxon>
        <taxon>Lithocarpus</taxon>
    </lineage>
</organism>
<dbReference type="EMBL" id="JAZDWU010000002">
    <property type="protein sequence ID" value="KAL0010975.1"/>
    <property type="molecule type" value="Genomic_DNA"/>
</dbReference>
<proteinExistence type="predicted"/>
<name>A0AAW2DP44_9ROSI</name>
<dbReference type="GO" id="GO:0004523">
    <property type="term" value="F:RNA-DNA hybrid ribonuclease activity"/>
    <property type="evidence" value="ECO:0007669"/>
    <property type="project" value="InterPro"/>
</dbReference>
<dbReference type="AlphaFoldDB" id="A0AAW2DP44"/>
<reference evidence="2 3" key="1">
    <citation type="submission" date="2024-01" db="EMBL/GenBank/DDBJ databases">
        <title>A telomere-to-telomere, gap-free genome of sweet tea (Lithocarpus litseifolius).</title>
        <authorList>
            <person name="Zhou J."/>
        </authorList>
    </citation>
    <scope>NUCLEOTIDE SEQUENCE [LARGE SCALE GENOMIC DNA]</scope>
    <source>
        <strain evidence="2">Zhou-2022a</strain>
        <tissue evidence="2">Leaf</tissue>
    </source>
</reference>
<feature type="domain" description="RNase H type-1" evidence="1">
    <location>
        <begin position="6"/>
        <end position="97"/>
    </location>
</feature>
<evidence type="ECO:0000259" key="1">
    <source>
        <dbReference type="Pfam" id="PF13456"/>
    </source>
</evidence>
<dbReference type="InterPro" id="IPR044730">
    <property type="entry name" value="RNase_H-like_dom_plant"/>
</dbReference>
<dbReference type="GO" id="GO:0003676">
    <property type="term" value="F:nucleic acid binding"/>
    <property type="evidence" value="ECO:0007669"/>
    <property type="project" value="InterPro"/>
</dbReference>
<dbReference type="InterPro" id="IPR053151">
    <property type="entry name" value="RNase_H-like"/>
</dbReference>
<dbReference type="InterPro" id="IPR002156">
    <property type="entry name" value="RNaseH_domain"/>
</dbReference>
<dbReference type="Pfam" id="PF13456">
    <property type="entry name" value="RVT_3"/>
    <property type="match status" value="1"/>
</dbReference>
<dbReference type="SUPFAM" id="SSF53098">
    <property type="entry name" value="Ribonuclease H-like"/>
    <property type="match status" value="1"/>
</dbReference>
<protein>
    <recommendedName>
        <fullName evidence="1">RNase H type-1 domain-containing protein</fullName>
    </recommendedName>
</protein>
<gene>
    <name evidence="2" type="ORF">SO802_006083</name>
</gene>
<dbReference type="Proteomes" id="UP001459277">
    <property type="component" value="Unassembled WGS sequence"/>
</dbReference>